<sequence length="219" mass="22692">MSLHDVNTIAHPQGHVSTTVYDKGLIRGSIGLAIIALVGFGLLYPLAGVGLGQTLFPSAANGSLIERDGKVLGSALVAQPFADDRYFQPRPSAADYDAMGVSGSNEARTNPELRQRIDETRAAVAQRNGVALDAVPSDLVTQSGGGIDPHISPQGAAVQIDRVARARGIARDVVEGLVAQQMEGKQFGLLGQPRVNVLELNLALDALASPASGAPAANQ</sequence>
<accession>A0A323V2Y3</accession>
<dbReference type="PIRSF" id="PIRSF001296">
    <property type="entry name" value="K_ATPase_KdpC"/>
    <property type="match status" value="1"/>
</dbReference>
<keyword evidence="6 11" id="KW-0067">ATP-binding</keyword>
<evidence type="ECO:0000256" key="7">
    <source>
        <dbReference type="ARBA" id="ARBA00022958"/>
    </source>
</evidence>
<evidence type="ECO:0000256" key="4">
    <source>
        <dbReference type="ARBA" id="ARBA00022692"/>
    </source>
</evidence>
<comment type="similarity">
    <text evidence="11">Belongs to the KdpC family.</text>
</comment>
<dbReference type="OrthoDB" id="9788285at2"/>
<evidence type="ECO:0000313" key="13">
    <source>
        <dbReference type="Proteomes" id="UP000248259"/>
    </source>
</evidence>
<keyword evidence="3 11" id="KW-0633">Potassium transport</keyword>
<comment type="subunit">
    <text evidence="11">The system is composed of three essential subunits: KdpA, KdpB and KdpC.</text>
</comment>
<evidence type="ECO:0000256" key="1">
    <source>
        <dbReference type="ARBA" id="ARBA00022448"/>
    </source>
</evidence>
<dbReference type="PANTHER" id="PTHR30042:SF2">
    <property type="entry name" value="POTASSIUM-TRANSPORTING ATPASE KDPC SUBUNIT"/>
    <property type="match status" value="1"/>
</dbReference>
<comment type="caution">
    <text evidence="12">The sequence shown here is derived from an EMBL/GenBank/DDBJ whole genome shotgun (WGS) entry which is preliminary data.</text>
</comment>
<evidence type="ECO:0000256" key="6">
    <source>
        <dbReference type="ARBA" id="ARBA00022840"/>
    </source>
</evidence>
<keyword evidence="13" id="KW-1185">Reference proteome</keyword>
<dbReference type="PANTHER" id="PTHR30042">
    <property type="entry name" value="POTASSIUM-TRANSPORTING ATPASE C CHAIN"/>
    <property type="match status" value="1"/>
</dbReference>
<keyword evidence="2 11" id="KW-1003">Cell membrane</keyword>
<evidence type="ECO:0000256" key="3">
    <source>
        <dbReference type="ARBA" id="ARBA00022538"/>
    </source>
</evidence>
<dbReference type="InterPro" id="IPR003820">
    <property type="entry name" value="KdpC"/>
</dbReference>
<keyword evidence="10 11" id="KW-0472">Membrane</keyword>
<keyword evidence="8 11" id="KW-1133">Transmembrane helix</keyword>
<evidence type="ECO:0000256" key="2">
    <source>
        <dbReference type="ARBA" id="ARBA00022475"/>
    </source>
</evidence>
<evidence type="ECO:0000256" key="10">
    <source>
        <dbReference type="ARBA" id="ARBA00023136"/>
    </source>
</evidence>
<keyword evidence="9 11" id="KW-0406">Ion transport</keyword>
<comment type="function">
    <text evidence="11">Part of the high-affinity ATP-driven potassium transport (or Kdp) system, which catalyzes the hydrolysis of ATP coupled with the electrogenic transport of potassium into the cytoplasm. This subunit acts as a catalytic chaperone that increases the ATP-binding affinity of the ATP-hydrolyzing subunit KdpB by the formation of a transient KdpB/KdpC/ATP ternary complex.</text>
</comment>
<evidence type="ECO:0000313" key="12">
    <source>
        <dbReference type="EMBL" id="PZA18473.1"/>
    </source>
</evidence>
<dbReference type="HAMAP" id="MF_00276">
    <property type="entry name" value="KdpC"/>
    <property type="match status" value="1"/>
</dbReference>
<dbReference type="Pfam" id="PF02669">
    <property type="entry name" value="KdpC"/>
    <property type="match status" value="1"/>
</dbReference>
<dbReference type="GO" id="GO:0016787">
    <property type="term" value="F:hydrolase activity"/>
    <property type="evidence" value="ECO:0007669"/>
    <property type="project" value="UniProtKB-KW"/>
</dbReference>
<reference evidence="12 13" key="1">
    <citation type="submission" date="2018-06" db="EMBL/GenBank/DDBJ databases">
        <title>Azoarcus communis strain SWub3 genome.</title>
        <authorList>
            <person name="Zorraquino Salvo V."/>
            <person name="Toubiana D."/>
            <person name="Blumwald E."/>
        </authorList>
    </citation>
    <scope>NUCLEOTIDE SEQUENCE [LARGE SCALE GENOMIC DNA]</scope>
    <source>
        <strain evidence="12 13">SWub3</strain>
    </source>
</reference>
<dbReference type="GO" id="GO:0005524">
    <property type="term" value="F:ATP binding"/>
    <property type="evidence" value="ECO:0007669"/>
    <property type="project" value="UniProtKB-UniRule"/>
</dbReference>
<proteinExistence type="inferred from homology"/>
<evidence type="ECO:0000256" key="9">
    <source>
        <dbReference type="ARBA" id="ARBA00023065"/>
    </source>
</evidence>
<dbReference type="GO" id="GO:0008556">
    <property type="term" value="F:P-type potassium transmembrane transporter activity"/>
    <property type="evidence" value="ECO:0007669"/>
    <property type="project" value="InterPro"/>
</dbReference>
<dbReference type="Proteomes" id="UP000248259">
    <property type="component" value="Unassembled WGS sequence"/>
</dbReference>
<name>A0A323V2Y3_9RHOO</name>
<dbReference type="EMBL" id="QKOE01000001">
    <property type="protein sequence ID" value="PZA18473.1"/>
    <property type="molecule type" value="Genomic_DNA"/>
</dbReference>
<feature type="transmembrane region" description="Helical" evidence="11">
    <location>
        <begin position="25"/>
        <end position="47"/>
    </location>
</feature>
<protein>
    <recommendedName>
        <fullName evidence="11">Potassium-transporting ATPase KdpC subunit</fullName>
    </recommendedName>
    <alternativeName>
        <fullName evidence="11">ATP phosphohydrolase [potassium-transporting] C chain</fullName>
    </alternativeName>
    <alternativeName>
        <fullName evidence="11">Potassium-binding and translocating subunit C</fullName>
    </alternativeName>
    <alternativeName>
        <fullName evidence="11">Potassium-translocating ATPase C chain</fullName>
    </alternativeName>
</protein>
<keyword evidence="1 11" id="KW-0813">Transport</keyword>
<organism evidence="12 13">
    <name type="scientific">Parazoarcus communis SWub3 = DSM 12120</name>
    <dbReference type="NCBI Taxonomy" id="1121029"/>
    <lineage>
        <taxon>Bacteria</taxon>
        <taxon>Pseudomonadati</taxon>
        <taxon>Pseudomonadota</taxon>
        <taxon>Betaproteobacteria</taxon>
        <taxon>Rhodocyclales</taxon>
        <taxon>Zoogloeaceae</taxon>
        <taxon>Parazoarcus</taxon>
    </lineage>
</organism>
<keyword evidence="7 11" id="KW-0630">Potassium</keyword>
<gene>
    <name evidence="11" type="primary">kdpC</name>
    <name evidence="12" type="ORF">DNK49_02795</name>
</gene>
<keyword evidence="4 11" id="KW-0812">Transmembrane</keyword>
<dbReference type="RefSeq" id="WP_110522772.1">
    <property type="nucleotide sequence ID" value="NZ_QKOE01000001.1"/>
</dbReference>
<keyword evidence="12" id="KW-0378">Hydrolase</keyword>
<dbReference type="AlphaFoldDB" id="A0A323V2Y3"/>
<evidence type="ECO:0000256" key="5">
    <source>
        <dbReference type="ARBA" id="ARBA00022741"/>
    </source>
</evidence>
<dbReference type="NCBIfam" id="NF001454">
    <property type="entry name" value="PRK00315.1"/>
    <property type="match status" value="1"/>
</dbReference>
<dbReference type="GO" id="GO:0005886">
    <property type="term" value="C:plasma membrane"/>
    <property type="evidence" value="ECO:0007669"/>
    <property type="project" value="UniProtKB-SubCell"/>
</dbReference>
<dbReference type="NCBIfam" id="TIGR00681">
    <property type="entry name" value="kdpC"/>
    <property type="match status" value="1"/>
</dbReference>
<keyword evidence="5 11" id="KW-0547">Nucleotide-binding</keyword>
<evidence type="ECO:0000256" key="11">
    <source>
        <dbReference type="HAMAP-Rule" id="MF_00276"/>
    </source>
</evidence>
<evidence type="ECO:0000256" key="8">
    <source>
        <dbReference type="ARBA" id="ARBA00022989"/>
    </source>
</evidence>
<comment type="subcellular location">
    <subcellularLocation>
        <location evidence="11">Cell membrane</location>
        <topology evidence="11">Single-pass membrane protein</topology>
    </subcellularLocation>
</comment>